<evidence type="ECO:0000259" key="5">
    <source>
        <dbReference type="Pfam" id="PF01869"/>
    </source>
</evidence>
<proteinExistence type="inferred from homology"/>
<evidence type="ECO:0000256" key="2">
    <source>
        <dbReference type="ARBA" id="ARBA00012122"/>
    </source>
</evidence>
<evidence type="ECO:0000256" key="1">
    <source>
        <dbReference type="ARBA" id="ARBA00006198"/>
    </source>
</evidence>
<dbReference type="SUPFAM" id="SSF53067">
    <property type="entry name" value="Actin-like ATPase domain"/>
    <property type="match status" value="2"/>
</dbReference>
<dbReference type="InterPro" id="IPR052519">
    <property type="entry name" value="Euk-type_GlcNAc_Kinase"/>
</dbReference>
<protein>
    <recommendedName>
        <fullName evidence="3">N-acetyl-D-glucosamine kinase</fullName>
        <ecNumber evidence="2">2.7.1.59</ecNumber>
    </recommendedName>
    <alternativeName>
        <fullName evidence="4">GlcNAc kinase</fullName>
    </alternativeName>
</protein>
<organism evidence="6">
    <name type="scientific">Spongospora subterranea</name>
    <dbReference type="NCBI Taxonomy" id="70186"/>
    <lineage>
        <taxon>Eukaryota</taxon>
        <taxon>Sar</taxon>
        <taxon>Rhizaria</taxon>
        <taxon>Endomyxa</taxon>
        <taxon>Phytomyxea</taxon>
        <taxon>Plasmodiophorida</taxon>
        <taxon>Plasmodiophoridae</taxon>
        <taxon>Spongospora</taxon>
    </lineage>
</organism>
<dbReference type="InterPro" id="IPR002731">
    <property type="entry name" value="ATPase_BadF"/>
</dbReference>
<dbReference type="Pfam" id="PF01869">
    <property type="entry name" value="BcrAD_BadFG"/>
    <property type="match status" value="1"/>
</dbReference>
<evidence type="ECO:0000256" key="4">
    <source>
        <dbReference type="ARBA" id="ARBA00031123"/>
    </source>
</evidence>
<dbReference type="PANTHER" id="PTHR43190">
    <property type="entry name" value="N-ACETYL-D-GLUCOSAMINE KINASE"/>
    <property type="match status" value="1"/>
</dbReference>
<dbReference type="GO" id="GO:0045127">
    <property type="term" value="F:N-acetylglucosamine kinase activity"/>
    <property type="evidence" value="ECO:0007669"/>
    <property type="project" value="UniProtKB-EC"/>
</dbReference>
<feature type="domain" description="ATPase BadF/BadG/BcrA/BcrD type" evidence="5">
    <location>
        <begin position="8"/>
        <end position="308"/>
    </location>
</feature>
<dbReference type="InterPro" id="IPR043129">
    <property type="entry name" value="ATPase_NBD"/>
</dbReference>
<reference evidence="6" key="1">
    <citation type="submission" date="2015-04" db="EMBL/GenBank/DDBJ databases">
        <title>The genome sequence of the plant pathogenic Rhizarian Plasmodiophora brassicae reveals insights in its biotrophic life cycle and the origin of chitin synthesis.</title>
        <authorList>
            <person name="Schwelm A."/>
            <person name="Fogelqvist J."/>
            <person name="Knaust A."/>
            <person name="Julke S."/>
            <person name="Lilja T."/>
            <person name="Dhandapani V."/>
            <person name="Bonilla-Rosso G."/>
            <person name="Karlsson M."/>
            <person name="Shevchenko A."/>
            <person name="Choi S.R."/>
            <person name="Kim H.G."/>
            <person name="Park J.Y."/>
            <person name="Lim Y.P."/>
            <person name="Ludwig-Muller J."/>
            <person name="Dixelius C."/>
        </authorList>
    </citation>
    <scope>NUCLEOTIDE SEQUENCE</scope>
    <source>
        <tissue evidence="6">Potato root galls</tissue>
    </source>
</reference>
<evidence type="ECO:0000256" key="3">
    <source>
        <dbReference type="ARBA" id="ARBA00014974"/>
    </source>
</evidence>
<comment type="similarity">
    <text evidence="1">Belongs to the eukaryotic-type N-acetylglucosamine kinase family.</text>
</comment>
<dbReference type="Gene3D" id="3.30.420.40">
    <property type="match status" value="2"/>
</dbReference>
<name>A0A0H5RLH2_9EUKA</name>
<evidence type="ECO:0000313" key="6">
    <source>
        <dbReference type="EMBL" id="CRZ09579.1"/>
    </source>
</evidence>
<dbReference type="EMBL" id="HACM01009137">
    <property type="protein sequence ID" value="CRZ09579.1"/>
    <property type="molecule type" value="Transcribed_RNA"/>
</dbReference>
<accession>A0A0H5RLH2</accession>
<dbReference type="PANTHER" id="PTHR43190:SF3">
    <property type="entry name" value="N-ACETYL-D-GLUCOSAMINE KINASE"/>
    <property type="match status" value="1"/>
</dbReference>
<sequence length="318" mass="33904">MSSCDVCIGIDGGGSTTKLSVIKVSDKTFIFETTGAASNWNSVGEDLARQAINDVITAAIAGIGEKYTVVAVAAGISGVHSKEDAEMVKCWISTHFPKATIEVFNDVVAAITSGTDGELSGFALIAGTGSNCMAVDGRHQESAGGWGPLLGNYGSGHAIGTEALVAGCRAIDGRGPDTQLIAMIETALNWTPGTFQKEIIPWMYKDGNREWREIAALAPLVFEARENGDSVARMIIDKQVQSMATTVQTVARKMGWLGGPPRSLVLVGSLWKQEIMRNLFEAQLEILEVPHISIIPKLSPAQGVTLFARRTYLDAKHL</sequence>
<dbReference type="EC" id="2.7.1.59" evidence="2"/>
<dbReference type="AlphaFoldDB" id="A0A0H5RLH2"/>